<dbReference type="PANTHER" id="PTHR34934">
    <property type="entry name" value="FLAVIN-DEPENDENT THYMIDYLATE SYNTHASE"/>
    <property type="match status" value="1"/>
</dbReference>
<organism evidence="1 2">
    <name type="scientific">Candidatus Shapirobacteria bacterium GW2011_GWE2_38_30</name>
    <dbReference type="NCBI Taxonomy" id="1618490"/>
    <lineage>
        <taxon>Bacteria</taxon>
        <taxon>Candidatus Shapironibacteriota</taxon>
    </lineage>
</organism>
<gene>
    <name evidence="1" type="ORF">US90_C0002G0035</name>
</gene>
<evidence type="ECO:0000313" key="2">
    <source>
        <dbReference type="Proteomes" id="UP000034406"/>
    </source>
</evidence>
<reference evidence="1 2" key="1">
    <citation type="journal article" date="2015" name="Nature">
        <title>rRNA introns, odd ribosomes, and small enigmatic genomes across a large radiation of phyla.</title>
        <authorList>
            <person name="Brown C.T."/>
            <person name="Hug L.A."/>
            <person name="Thomas B.C."/>
            <person name="Sharon I."/>
            <person name="Castelle C.J."/>
            <person name="Singh A."/>
            <person name="Wilkins M.J."/>
            <person name="Williams K.H."/>
            <person name="Banfield J.F."/>
        </authorList>
    </citation>
    <scope>NUCLEOTIDE SEQUENCE [LARGE SCALE GENOMIC DNA]</scope>
</reference>
<dbReference type="CDD" id="cd20175">
    <property type="entry name" value="ThyX"/>
    <property type="match status" value="1"/>
</dbReference>
<accession>A0A0G0JYF9</accession>
<dbReference type="Pfam" id="PF02511">
    <property type="entry name" value="Thy1"/>
    <property type="match status" value="2"/>
</dbReference>
<dbReference type="InterPro" id="IPR003669">
    <property type="entry name" value="Thymidylate_synthase_ThyX"/>
</dbReference>
<comment type="caution">
    <text evidence="1">The sequence shown here is derived from an EMBL/GenBank/DDBJ whole genome shotgun (WGS) entry which is preliminary data.</text>
</comment>
<proteinExistence type="predicted"/>
<dbReference type="GO" id="GO:0050797">
    <property type="term" value="F:thymidylate synthase (FAD) activity"/>
    <property type="evidence" value="ECO:0007669"/>
    <property type="project" value="InterPro"/>
</dbReference>
<sequence>MPKSRERLISQKTGLQVLNQHLLLGSKFENPPQVKGELITQSYPGLEPVNVLDIAATTALQCYAKGVAPMHPRPQHYEIAHSTLDSGHDTTRLHYQATFKLNGVSRETVHQILHSTPFYNSEQQSQRYAEAKIGFYQVPSGLDESQKQIFLDAAKYTNQQYQILIEALRPEIENRVRSAYSPSAWNVKNSADRLNTKIDKACQEIARYVLPIAQQSVMDHTLSELQLLRLFRSSLMPHFNDEAKYVIGEMVKVVADADPQFLEELRQPLSNFPQIESEPISQEYVMAQKTEFDSRLAGQNSVLVDVNSVDHRRILANAVRNVLGLPSSKLTDEEALDHLFNPAKNPLLADIMESGMFDPLTSCLRQSHLTFEILLSHTADSQRQRHRRTPGATPTLEAVYSNLENGNLDYITPMVIKENPVLSNLYHQIMTEIYQNVQNAINSGIPKNQALTLLPNAHSYRVTESGDLFDWIHRLKQRLCFNAQEEIFFISVNQAQQILKLIPEASKILQAPCGIRRFADISPFCPEGTRYCGTRVDLLPLDNYPDYRLI</sequence>
<dbReference type="PANTHER" id="PTHR34934:SF1">
    <property type="entry name" value="FLAVIN-DEPENDENT THYMIDYLATE SYNTHASE"/>
    <property type="match status" value="1"/>
</dbReference>
<dbReference type="EMBL" id="LBUT01000002">
    <property type="protein sequence ID" value="KKQ71552.1"/>
    <property type="molecule type" value="Genomic_DNA"/>
</dbReference>
<evidence type="ECO:0000313" key="1">
    <source>
        <dbReference type="EMBL" id="KKQ71552.1"/>
    </source>
</evidence>
<name>A0A0G0JYF9_9BACT</name>
<dbReference type="GO" id="GO:0006231">
    <property type="term" value="P:dTMP biosynthetic process"/>
    <property type="evidence" value="ECO:0007669"/>
    <property type="project" value="InterPro"/>
</dbReference>
<protein>
    <submittedName>
        <fullName evidence="1">Thymidylate synthase ThyX</fullName>
    </submittedName>
</protein>
<dbReference type="STRING" id="1618490.US90_C0002G0035"/>
<dbReference type="GO" id="GO:0050660">
    <property type="term" value="F:flavin adenine dinucleotide binding"/>
    <property type="evidence" value="ECO:0007669"/>
    <property type="project" value="InterPro"/>
</dbReference>
<dbReference type="GO" id="GO:0070402">
    <property type="term" value="F:NADPH binding"/>
    <property type="evidence" value="ECO:0007669"/>
    <property type="project" value="TreeGrafter"/>
</dbReference>
<dbReference type="GO" id="GO:0004799">
    <property type="term" value="F:thymidylate synthase activity"/>
    <property type="evidence" value="ECO:0007669"/>
    <property type="project" value="TreeGrafter"/>
</dbReference>
<dbReference type="Proteomes" id="UP000034406">
    <property type="component" value="Unassembled WGS sequence"/>
</dbReference>
<dbReference type="InterPro" id="IPR036098">
    <property type="entry name" value="Thymidylate_synthase_ThyX_sf"/>
</dbReference>
<dbReference type="AlphaFoldDB" id="A0A0G0JYF9"/>
<dbReference type="SUPFAM" id="SSF69796">
    <property type="entry name" value="Thymidylate synthase-complementing protein Thy1"/>
    <property type="match status" value="2"/>
</dbReference>
<dbReference type="PROSITE" id="PS51331">
    <property type="entry name" value="THYX"/>
    <property type="match status" value="2"/>
</dbReference>
<dbReference type="Gene3D" id="3.30.1360.170">
    <property type="match status" value="2"/>
</dbReference>